<reference evidence="4" key="1">
    <citation type="submission" date="2021-03" db="EMBL/GenBank/DDBJ databases">
        <title>Antimicrobial resistance genes in bacteria isolated from Japanese honey, and their potential for conferring macrolide and lincosamide resistance in the American foulbrood pathogen Paenibacillus larvae.</title>
        <authorList>
            <person name="Okamoto M."/>
            <person name="Kumagai M."/>
            <person name="Kanamori H."/>
            <person name="Takamatsu D."/>
        </authorList>
    </citation>
    <scope>NUCLEOTIDE SEQUENCE</scope>
    <source>
        <strain evidence="4">J43TS3</strain>
    </source>
</reference>
<gene>
    <name evidence="4" type="ORF">J43TS3_03640</name>
</gene>
<dbReference type="PANTHER" id="PTHR48106:SF18">
    <property type="entry name" value="QUINONE OXIDOREDUCTASE PIG3"/>
    <property type="match status" value="1"/>
</dbReference>
<dbReference type="InterPro" id="IPR011032">
    <property type="entry name" value="GroES-like_sf"/>
</dbReference>
<dbReference type="InterPro" id="IPR014189">
    <property type="entry name" value="Quinone_OxRdtase_PIG3"/>
</dbReference>
<dbReference type="NCBIfam" id="TIGR02824">
    <property type="entry name" value="quinone_pig3"/>
    <property type="match status" value="1"/>
</dbReference>
<dbReference type="Pfam" id="PF08240">
    <property type="entry name" value="ADH_N"/>
    <property type="match status" value="1"/>
</dbReference>
<evidence type="ECO:0000256" key="1">
    <source>
        <dbReference type="ARBA" id="ARBA00022857"/>
    </source>
</evidence>
<evidence type="ECO:0000313" key="5">
    <source>
        <dbReference type="Proteomes" id="UP000676917"/>
    </source>
</evidence>
<evidence type="ECO:0000256" key="2">
    <source>
        <dbReference type="ARBA" id="ARBA00023002"/>
    </source>
</evidence>
<comment type="caution">
    <text evidence="4">The sequence shown here is derived from an EMBL/GenBank/DDBJ whole genome shotgun (WGS) entry which is preliminary data.</text>
</comment>
<dbReference type="EMBL" id="BORP01000001">
    <property type="protein sequence ID" value="GIO25753.1"/>
    <property type="molecule type" value="Genomic_DNA"/>
</dbReference>
<keyword evidence="1" id="KW-0521">NADP</keyword>
<dbReference type="SUPFAM" id="SSF50129">
    <property type="entry name" value="GroES-like"/>
    <property type="match status" value="1"/>
</dbReference>
<keyword evidence="2" id="KW-0560">Oxidoreductase</keyword>
<dbReference type="SMART" id="SM00829">
    <property type="entry name" value="PKS_ER"/>
    <property type="match status" value="1"/>
</dbReference>
<evidence type="ECO:0000259" key="3">
    <source>
        <dbReference type="SMART" id="SM00829"/>
    </source>
</evidence>
<feature type="domain" description="Enoyl reductase (ER)" evidence="3">
    <location>
        <begin position="10"/>
        <end position="322"/>
    </location>
</feature>
<accession>A0A920C5P1</accession>
<dbReference type="InterPro" id="IPR013149">
    <property type="entry name" value="ADH-like_C"/>
</dbReference>
<dbReference type="RefSeq" id="WP_212919275.1">
    <property type="nucleotide sequence ID" value="NZ_BORP01000001.1"/>
</dbReference>
<dbReference type="GO" id="GO:0070402">
    <property type="term" value="F:NADPH binding"/>
    <property type="evidence" value="ECO:0007669"/>
    <property type="project" value="TreeGrafter"/>
</dbReference>
<sequence>MKGIIVRKPGGPEQLQIADLVVPDIKEGELLVKVHAAAVNRTDIMTREGRATYANNPILGVEVAGTVEKISGSGPYQIGDRVMGLVNGGGYAEYAVIPTNRAIRIPDSYTFNEAAAIPEVFLTAYQTLYWIGNLKQNETVLIHAGASGVGTAAIQLAKQISNAKIIVTAGSVKKLEFCKQLGADYLINYKEQAFEEEVIKITDGEGVDIILDFIGASYWEKNLTSIKKGGRWVLIGVLGGNRIEELNIMDLMTKYVQLYGTLLTPRSDQYKEDLTKEFAEVVIPYLDRGQIRPVVDTVFALKEVAKAHEYMEKNQNVGKIILQISD</sequence>
<dbReference type="Pfam" id="PF00107">
    <property type="entry name" value="ADH_zinc_N"/>
    <property type="match status" value="1"/>
</dbReference>
<dbReference type="InterPro" id="IPR020843">
    <property type="entry name" value="ER"/>
</dbReference>
<dbReference type="SUPFAM" id="SSF51735">
    <property type="entry name" value="NAD(P)-binding Rossmann-fold domains"/>
    <property type="match status" value="1"/>
</dbReference>
<protein>
    <submittedName>
        <fullName evidence="4">Alcohol dehydrogenase</fullName>
    </submittedName>
</protein>
<organism evidence="4 5">
    <name type="scientific">Ornithinibacillus bavariensis</name>
    <dbReference type="NCBI Taxonomy" id="545502"/>
    <lineage>
        <taxon>Bacteria</taxon>
        <taxon>Bacillati</taxon>
        <taxon>Bacillota</taxon>
        <taxon>Bacilli</taxon>
        <taxon>Bacillales</taxon>
        <taxon>Bacillaceae</taxon>
        <taxon>Ornithinibacillus</taxon>
    </lineage>
</organism>
<dbReference type="Gene3D" id="3.90.180.10">
    <property type="entry name" value="Medium-chain alcohol dehydrogenases, catalytic domain"/>
    <property type="match status" value="1"/>
</dbReference>
<dbReference type="GO" id="GO:0016651">
    <property type="term" value="F:oxidoreductase activity, acting on NAD(P)H"/>
    <property type="evidence" value="ECO:0007669"/>
    <property type="project" value="TreeGrafter"/>
</dbReference>
<dbReference type="PANTHER" id="PTHR48106">
    <property type="entry name" value="QUINONE OXIDOREDUCTASE PIG3-RELATED"/>
    <property type="match status" value="1"/>
</dbReference>
<dbReference type="InterPro" id="IPR036291">
    <property type="entry name" value="NAD(P)-bd_dom_sf"/>
</dbReference>
<dbReference type="Proteomes" id="UP000676917">
    <property type="component" value="Unassembled WGS sequence"/>
</dbReference>
<keyword evidence="5" id="KW-1185">Reference proteome</keyword>
<dbReference type="Gene3D" id="3.40.50.720">
    <property type="entry name" value="NAD(P)-binding Rossmann-like Domain"/>
    <property type="match status" value="1"/>
</dbReference>
<dbReference type="CDD" id="cd05276">
    <property type="entry name" value="p53_inducible_oxidoreductase"/>
    <property type="match status" value="1"/>
</dbReference>
<name>A0A920C5P1_9BACI</name>
<evidence type="ECO:0000313" key="4">
    <source>
        <dbReference type="EMBL" id="GIO25753.1"/>
    </source>
</evidence>
<dbReference type="AlphaFoldDB" id="A0A920C5P1"/>
<proteinExistence type="predicted"/>
<dbReference type="InterPro" id="IPR013154">
    <property type="entry name" value="ADH-like_N"/>
</dbReference>